<dbReference type="Proteomes" id="UP000197024">
    <property type="component" value="Chromosome"/>
</dbReference>
<dbReference type="InterPro" id="IPR016032">
    <property type="entry name" value="Sig_transdc_resp-reg_C-effctor"/>
</dbReference>
<dbReference type="CDD" id="cd06170">
    <property type="entry name" value="LuxR_C_like"/>
    <property type="match status" value="1"/>
</dbReference>
<dbReference type="SUPFAM" id="SSF46894">
    <property type="entry name" value="C-terminal effector domain of the bipartite response regulators"/>
    <property type="match status" value="1"/>
</dbReference>
<dbReference type="InterPro" id="IPR000792">
    <property type="entry name" value="Tscrpt_reg_LuxR_C"/>
</dbReference>
<keyword evidence="1" id="KW-0805">Transcription regulation</keyword>
<dbReference type="PANTHER" id="PTHR44688">
    <property type="entry name" value="DNA-BINDING TRANSCRIPTIONAL ACTIVATOR DEVR_DOSR"/>
    <property type="match status" value="1"/>
</dbReference>
<evidence type="ECO:0000256" key="4">
    <source>
        <dbReference type="SAM" id="MobiDB-lite"/>
    </source>
</evidence>
<feature type="compositionally biased region" description="Basic and acidic residues" evidence="4">
    <location>
        <begin position="141"/>
        <end position="151"/>
    </location>
</feature>
<dbReference type="GO" id="GO:0003677">
    <property type="term" value="F:DNA binding"/>
    <property type="evidence" value="ECO:0007669"/>
    <property type="project" value="UniProtKB-KW"/>
</dbReference>
<dbReference type="InterPro" id="IPR036388">
    <property type="entry name" value="WH-like_DNA-bd_sf"/>
</dbReference>
<dbReference type="PROSITE" id="PS50043">
    <property type="entry name" value="HTH_LUXR_2"/>
    <property type="match status" value="1"/>
</dbReference>
<evidence type="ECO:0000256" key="5">
    <source>
        <dbReference type="SAM" id="Phobius"/>
    </source>
</evidence>
<name>A0A1Z3LWK1_BREDI</name>
<sequence>MCDGHAGLCRSGRRATFIVERSSQVEGVTESVALLTERERQCLRLVHAHFNSKQIARELGIRPGTVDRHCENATRKLQVENRIAAALALAAREGVGGGSQSGSFPIPAEGLIASTGGAERTPYVFEQRSHPHPALGRGRSPLHEDGDDLRQAPDAASPHGGGAQAGAVPDAERRDEGAGLYRSGHVGRELCADPVGLGRLGSILIVFGVAAAAAWILTAAAGAEQFAFVLQKLRYGS</sequence>
<keyword evidence="3" id="KW-0804">Transcription</keyword>
<gene>
    <name evidence="7" type="ORF">CD943_06595</name>
</gene>
<dbReference type="PRINTS" id="PR00038">
    <property type="entry name" value="HTHLUXR"/>
</dbReference>
<evidence type="ECO:0000256" key="2">
    <source>
        <dbReference type="ARBA" id="ARBA00023125"/>
    </source>
</evidence>
<keyword evidence="5" id="KW-1133">Transmembrane helix</keyword>
<dbReference type="Pfam" id="PF00196">
    <property type="entry name" value="GerE"/>
    <property type="match status" value="1"/>
</dbReference>
<dbReference type="PANTHER" id="PTHR44688:SF16">
    <property type="entry name" value="DNA-BINDING TRANSCRIPTIONAL ACTIVATOR DEVR_DOSR"/>
    <property type="match status" value="1"/>
</dbReference>
<reference evidence="7 8" key="2">
    <citation type="submission" date="2017-06" db="EMBL/GenBank/DDBJ databases">
        <authorList>
            <person name="Kim H.J."/>
            <person name="Triplett B.A."/>
        </authorList>
    </citation>
    <scope>NUCLEOTIDE SEQUENCE [LARGE SCALE GENOMIC DNA]</scope>
    <source>
        <strain evidence="7 8">BZC3</strain>
    </source>
</reference>
<dbReference type="GO" id="GO:0006355">
    <property type="term" value="P:regulation of DNA-templated transcription"/>
    <property type="evidence" value="ECO:0007669"/>
    <property type="project" value="InterPro"/>
</dbReference>
<dbReference type="EMBL" id="CP021995">
    <property type="protein sequence ID" value="ASD26588.1"/>
    <property type="molecule type" value="Genomic_DNA"/>
</dbReference>
<keyword evidence="5" id="KW-0472">Membrane</keyword>
<evidence type="ECO:0000256" key="3">
    <source>
        <dbReference type="ARBA" id="ARBA00023163"/>
    </source>
</evidence>
<accession>A0A1Z3LWK1</accession>
<dbReference type="SMART" id="SM00421">
    <property type="entry name" value="HTH_LUXR"/>
    <property type="match status" value="1"/>
</dbReference>
<feature type="transmembrane region" description="Helical" evidence="5">
    <location>
        <begin position="200"/>
        <end position="223"/>
    </location>
</feature>
<evidence type="ECO:0000256" key="1">
    <source>
        <dbReference type="ARBA" id="ARBA00023015"/>
    </source>
</evidence>
<evidence type="ECO:0000313" key="7">
    <source>
        <dbReference type="EMBL" id="ASD26588.1"/>
    </source>
</evidence>
<dbReference type="Gene3D" id="1.10.10.10">
    <property type="entry name" value="Winged helix-like DNA-binding domain superfamily/Winged helix DNA-binding domain"/>
    <property type="match status" value="1"/>
</dbReference>
<feature type="region of interest" description="Disordered" evidence="4">
    <location>
        <begin position="129"/>
        <end position="174"/>
    </location>
</feature>
<organism evidence="7 8">
    <name type="scientific">Brevundimonas diminuta</name>
    <name type="common">Pseudomonas diminuta</name>
    <dbReference type="NCBI Taxonomy" id="293"/>
    <lineage>
        <taxon>Bacteria</taxon>
        <taxon>Pseudomonadati</taxon>
        <taxon>Pseudomonadota</taxon>
        <taxon>Alphaproteobacteria</taxon>
        <taxon>Caulobacterales</taxon>
        <taxon>Caulobacteraceae</taxon>
        <taxon>Brevundimonas</taxon>
    </lineage>
</organism>
<dbReference type="AlphaFoldDB" id="A0A1Z3LWK1"/>
<keyword evidence="5" id="KW-0812">Transmembrane</keyword>
<protein>
    <recommendedName>
        <fullName evidence="6">HTH luxR-type domain-containing protein</fullName>
    </recommendedName>
</protein>
<reference evidence="7 8" key="1">
    <citation type="submission" date="2017-06" db="EMBL/GenBank/DDBJ databases">
        <title>Biodegradation of gentamicin by bacterial consortia AMQD4 in synthetic medium and raw gentamicin sewage.</title>
        <authorList>
            <person name="Chang H."/>
            <person name="Feng Y."/>
            <person name="Li Z."/>
            <person name="Xue J."/>
            <person name="Cheng D."/>
        </authorList>
    </citation>
    <scope>NUCLEOTIDE SEQUENCE [LARGE SCALE GENOMIC DNA]</scope>
    <source>
        <strain evidence="7 8">BZC3</strain>
    </source>
</reference>
<proteinExistence type="predicted"/>
<keyword evidence="2" id="KW-0238">DNA-binding</keyword>
<evidence type="ECO:0000259" key="6">
    <source>
        <dbReference type="PROSITE" id="PS50043"/>
    </source>
</evidence>
<feature type="domain" description="HTH luxR-type" evidence="6">
    <location>
        <begin position="28"/>
        <end position="93"/>
    </location>
</feature>
<evidence type="ECO:0000313" key="8">
    <source>
        <dbReference type="Proteomes" id="UP000197024"/>
    </source>
</evidence>